<feature type="region of interest" description="Disordered" evidence="3">
    <location>
        <begin position="452"/>
        <end position="519"/>
    </location>
</feature>
<dbReference type="Proteomes" id="UP001583172">
    <property type="component" value="Unassembled WGS sequence"/>
</dbReference>
<dbReference type="InterPro" id="IPR008967">
    <property type="entry name" value="p53-like_TF_DNA-bd_sf"/>
</dbReference>
<feature type="compositionally biased region" description="Basic residues" evidence="3">
    <location>
        <begin position="161"/>
        <end position="170"/>
    </location>
</feature>
<name>A0ABR3VKH3_HUMIN</name>
<dbReference type="SUPFAM" id="SSF49417">
    <property type="entry name" value="p53-like transcription factors"/>
    <property type="match status" value="1"/>
</dbReference>
<feature type="region of interest" description="Disordered" evidence="3">
    <location>
        <begin position="118"/>
        <end position="183"/>
    </location>
</feature>
<accession>A0ABR3VKH3</accession>
<proteinExistence type="predicted"/>
<feature type="compositionally biased region" description="Polar residues" evidence="3">
    <location>
        <begin position="668"/>
        <end position="683"/>
    </location>
</feature>
<reference evidence="5 6" key="1">
    <citation type="journal article" date="2024" name="Commun. Biol.">
        <title>Comparative genomic analysis of thermophilic fungi reveals convergent evolutionary adaptations and gene losses.</title>
        <authorList>
            <person name="Steindorff A.S."/>
            <person name="Aguilar-Pontes M.V."/>
            <person name="Robinson A.J."/>
            <person name="Andreopoulos B."/>
            <person name="LaButti K."/>
            <person name="Kuo A."/>
            <person name="Mondo S."/>
            <person name="Riley R."/>
            <person name="Otillar R."/>
            <person name="Haridas S."/>
            <person name="Lipzen A."/>
            <person name="Grimwood J."/>
            <person name="Schmutz J."/>
            <person name="Clum A."/>
            <person name="Reid I.D."/>
            <person name="Moisan M.C."/>
            <person name="Butler G."/>
            <person name="Nguyen T.T.M."/>
            <person name="Dewar K."/>
            <person name="Conant G."/>
            <person name="Drula E."/>
            <person name="Henrissat B."/>
            <person name="Hansel C."/>
            <person name="Singer S."/>
            <person name="Hutchinson M.I."/>
            <person name="de Vries R.P."/>
            <person name="Natvig D.O."/>
            <person name="Powell A.J."/>
            <person name="Tsang A."/>
            <person name="Grigoriev I.V."/>
        </authorList>
    </citation>
    <scope>NUCLEOTIDE SEQUENCE [LARGE SCALE GENOMIC DNA]</scope>
    <source>
        <strain evidence="5 6">CBS 620.91</strain>
    </source>
</reference>
<dbReference type="PROSITE" id="PS51517">
    <property type="entry name" value="NDT80"/>
    <property type="match status" value="1"/>
</dbReference>
<dbReference type="InterPro" id="IPR024061">
    <property type="entry name" value="NDT80_DNA-bd_dom"/>
</dbReference>
<comment type="caution">
    <text evidence="5">The sequence shown here is derived from an EMBL/GenBank/DDBJ whole genome shotgun (WGS) entry which is preliminary data.</text>
</comment>
<feature type="region of interest" description="Disordered" evidence="3">
    <location>
        <begin position="316"/>
        <end position="346"/>
    </location>
</feature>
<sequence length="698" mass="75493">MRHARSSDAANTVAAPLQKHFSFLLRTAHPCLDLYVLAGGVARLLTRTVCALRLYYNSFTQGSTASLSTIETPPQPPSYLSLIPPVAQPPVTPYTPETGHFYTPAPPVFSGLEVRSRLGSNGSTSTAGQGMAHAHRSTTLPHPGLSTRDLYSSATPGFRRPDHHHHHNPHVQRSPPFSSFRRHNPFSPSSAPAAYGSLKMDAGGFSTASKTQANIPPLLAMTTLGHLSYSDSANTPIKIDISGVIDKGFFIAENEWTCYRRNYFSCVCSFSLTPLLHNTDIQFQPTGTTQVYKVNNFAMCISAVVSDNDNHTIELVQHTPKRDKGPIAPPDKVRLQPKPPQSHHPLTSLYAAADGSLGSSRYSDQGIDGPFGQPRAQGSSLPTEHTFERIQFKQATANNGKRRAAQQYYHLIVELWADIGQQQQQQQPGSGPGTSSSDHWIKVAYRKSAKMIVRGRSPGHYQSERRGSSSSGPGAGGGAGGGSNGYQLSIPGQADYPMGGYGQAYDPRPNPYGGSGRTHELNMDSLVSADEVKALNDTKGYQYYAATLYETDHEPRHQTHQSSNHHNHHHHAQQHQHHQHQHQQQQTQTQQNQQPVELFSHSRPDVPESGGGGSSSTVSGAFDPTRVKSELDQTTAAAAVAAGGLPSLIYQGGPYYSQRCGRFEGKPTSTGQYPTGAAGTTPNLMAPSVSSTPTMSMT</sequence>
<dbReference type="PANTHER" id="PTHR35144">
    <property type="entry name" value="MEIOSIS-SPECIFIC TRANSCRIPTION FACTOR NDT80"/>
    <property type="match status" value="1"/>
</dbReference>
<feature type="region of interest" description="Disordered" evidence="3">
    <location>
        <begin position="554"/>
        <end position="622"/>
    </location>
</feature>
<feature type="region of interest" description="Disordered" evidence="3">
    <location>
        <begin position="668"/>
        <end position="698"/>
    </location>
</feature>
<keyword evidence="6" id="KW-1185">Reference proteome</keyword>
<feature type="compositionally biased region" description="Low complexity" evidence="3">
    <location>
        <begin position="582"/>
        <end position="594"/>
    </location>
</feature>
<dbReference type="InterPro" id="IPR052605">
    <property type="entry name" value="Fungal_trans_regulator"/>
</dbReference>
<evidence type="ECO:0000256" key="1">
    <source>
        <dbReference type="ARBA" id="ARBA00023125"/>
    </source>
</evidence>
<dbReference type="EMBL" id="JAZGSY010000057">
    <property type="protein sequence ID" value="KAL1841991.1"/>
    <property type="molecule type" value="Genomic_DNA"/>
</dbReference>
<evidence type="ECO:0000313" key="6">
    <source>
        <dbReference type="Proteomes" id="UP001583172"/>
    </source>
</evidence>
<evidence type="ECO:0000313" key="5">
    <source>
        <dbReference type="EMBL" id="KAL1841991.1"/>
    </source>
</evidence>
<feature type="domain" description="NDT80" evidence="4">
    <location>
        <begin position="175"/>
        <end position="465"/>
    </location>
</feature>
<feature type="region of interest" description="Disordered" evidence="3">
    <location>
        <begin position="361"/>
        <end position="383"/>
    </location>
</feature>
<evidence type="ECO:0000259" key="4">
    <source>
        <dbReference type="PROSITE" id="PS51517"/>
    </source>
</evidence>
<feature type="compositionally biased region" description="Polar residues" evidence="3">
    <location>
        <begin position="118"/>
        <end position="128"/>
    </location>
</feature>
<evidence type="ECO:0000256" key="3">
    <source>
        <dbReference type="SAM" id="MobiDB-lite"/>
    </source>
</evidence>
<dbReference type="Gene3D" id="2.60.40.1390">
    <property type="entry name" value="NDT80 DNA-binding domain"/>
    <property type="match status" value="1"/>
</dbReference>
<protein>
    <recommendedName>
        <fullName evidence="4">NDT80 domain-containing protein</fullName>
    </recommendedName>
</protein>
<dbReference type="Pfam" id="PF05224">
    <property type="entry name" value="NDT80_PhoG"/>
    <property type="match status" value="1"/>
</dbReference>
<feature type="compositionally biased region" description="Gly residues" evidence="3">
    <location>
        <begin position="473"/>
        <end position="484"/>
    </location>
</feature>
<evidence type="ECO:0000256" key="2">
    <source>
        <dbReference type="PROSITE-ProRule" id="PRU00850"/>
    </source>
</evidence>
<dbReference type="InterPro" id="IPR037141">
    <property type="entry name" value="NDT80_DNA-bd_dom_sf"/>
</dbReference>
<keyword evidence="1 2" id="KW-0238">DNA-binding</keyword>
<feature type="compositionally biased region" description="Low complexity" evidence="3">
    <location>
        <begin position="687"/>
        <end position="698"/>
    </location>
</feature>
<feature type="DNA-binding region" description="NDT80" evidence="2">
    <location>
        <begin position="175"/>
        <end position="465"/>
    </location>
</feature>
<organism evidence="5 6">
    <name type="scientific">Humicola insolens</name>
    <name type="common">Soft-rot fungus</name>
    <dbReference type="NCBI Taxonomy" id="85995"/>
    <lineage>
        <taxon>Eukaryota</taxon>
        <taxon>Fungi</taxon>
        <taxon>Dikarya</taxon>
        <taxon>Ascomycota</taxon>
        <taxon>Pezizomycotina</taxon>
        <taxon>Sordariomycetes</taxon>
        <taxon>Sordariomycetidae</taxon>
        <taxon>Sordariales</taxon>
        <taxon>Chaetomiaceae</taxon>
        <taxon>Mycothermus</taxon>
    </lineage>
</organism>
<gene>
    <name evidence="5" type="ORF">VTJ49DRAFT_6234</name>
</gene>
<dbReference type="PANTHER" id="PTHR35144:SF2">
    <property type="entry name" value="MEIOSIS-SPECIFIC TRANSCRIPTION FACTOR NDT80"/>
    <property type="match status" value="1"/>
</dbReference>
<feature type="compositionally biased region" description="Basic residues" evidence="3">
    <location>
        <begin position="563"/>
        <end position="581"/>
    </location>
</feature>